<sequence>MHANASGLDNVFRMGDPENVGRSGGLIENVGSSRNLLGNVDSSGNLLENVGSSRNLLANVDSSGNLLENVGSSRNLLGNVDSSGDPENLDRSRYVLEMGCLGGEGCFPLGNIQGASASDILLIIVGSTVASGRRLYISSAEAHEHNTCV</sequence>
<protein>
    <submittedName>
        <fullName evidence="1">Uncharacterized protein</fullName>
    </submittedName>
</protein>
<dbReference type="Proteomes" id="UP000034112">
    <property type="component" value="Unassembled WGS sequence"/>
</dbReference>
<name>A0A0F9X8N8_TRIHA</name>
<proteinExistence type="predicted"/>
<accession>A0A0F9X8N8</accession>
<evidence type="ECO:0000313" key="1">
    <source>
        <dbReference type="EMBL" id="KKP01556.1"/>
    </source>
</evidence>
<reference evidence="2" key="1">
    <citation type="journal article" date="2015" name="Genome Announc.">
        <title>Draft whole-genome sequence of the biocontrol agent Trichoderma harzianum T6776.</title>
        <authorList>
            <person name="Baroncelli R."/>
            <person name="Piaggeschi G."/>
            <person name="Fiorini L."/>
            <person name="Bertolini E."/>
            <person name="Zapparata A."/>
            <person name="Pe M.E."/>
            <person name="Sarrocco S."/>
            <person name="Vannacci G."/>
        </authorList>
    </citation>
    <scope>NUCLEOTIDE SEQUENCE [LARGE SCALE GENOMIC DNA]</scope>
    <source>
        <strain evidence="2">T6776</strain>
    </source>
</reference>
<comment type="caution">
    <text evidence="1">The sequence shown here is derived from an EMBL/GenBank/DDBJ whole genome shotgun (WGS) entry which is preliminary data.</text>
</comment>
<organism evidence="1 2">
    <name type="scientific">Trichoderma harzianum</name>
    <name type="common">Hypocrea lixii</name>
    <dbReference type="NCBI Taxonomy" id="5544"/>
    <lineage>
        <taxon>Eukaryota</taxon>
        <taxon>Fungi</taxon>
        <taxon>Dikarya</taxon>
        <taxon>Ascomycota</taxon>
        <taxon>Pezizomycotina</taxon>
        <taxon>Sordariomycetes</taxon>
        <taxon>Hypocreomycetidae</taxon>
        <taxon>Hypocreales</taxon>
        <taxon>Hypocreaceae</taxon>
        <taxon>Trichoderma</taxon>
    </lineage>
</organism>
<evidence type="ECO:0000313" key="2">
    <source>
        <dbReference type="Proteomes" id="UP000034112"/>
    </source>
</evidence>
<dbReference type="AlphaFoldDB" id="A0A0F9X8N8"/>
<gene>
    <name evidence="1" type="ORF">THAR02_06341</name>
</gene>
<dbReference type="EMBL" id="JOKZ01000190">
    <property type="protein sequence ID" value="KKP01556.1"/>
    <property type="molecule type" value="Genomic_DNA"/>
</dbReference>